<dbReference type="STRING" id="29833.A0A1E5RKC5"/>
<dbReference type="SUPFAM" id="SSF52833">
    <property type="entry name" value="Thioredoxin-like"/>
    <property type="match status" value="1"/>
</dbReference>
<dbReference type="Proteomes" id="UP000095358">
    <property type="component" value="Unassembled WGS sequence"/>
</dbReference>
<gene>
    <name evidence="3" type="ORF">AWRI3580_g2983</name>
</gene>
<dbReference type="EMBL" id="LPNN01000005">
    <property type="protein sequence ID" value="OEJ87304.1"/>
    <property type="molecule type" value="Genomic_DNA"/>
</dbReference>
<keyword evidence="3" id="KW-0648">Protein biosynthesis</keyword>
<feature type="domain" description="GST C-terminal" evidence="2">
    <location>
        <begin position="106"/>
        <end position="229"/>
    </location>
</feature>
<dbReference type="VEuPathDB" id="FungiDB:AWRI3580_g2983"/>
<proteinExistence type="inferred from homology"/>
<comment type="caution">
    <text evidence="3">The sequence shown here is derived from an EMBL/GenBank/DDBJ whole genome shotgun (WGS) entry which is preliminary data.</text>
</comment>
<dbReference type="InterPro" id="IPR004045">
    <property type="entry name" value="Glutathione_S-Trfase_N"/>
</dbReference>
<organism evidence="3 4">
    <name type="scientific">Hanseniaspora uvarum</name>
    <name type="common">Yeast</name>
    <name type="synonym">Kloeckera apiculata</name>
    <dbReference type="NCBI Taxonomy" id="29833"/>
    <lineage>
        <taxon>Eukaryota</taxon>
        <taxon>Fungi</taxon>
        <taxon>Dikarya</taxon>
        <taxon>Ascomycota</taxon>
        <taxon>Saccharomycotina</taxon>
        <taxon>Saccharomycetes</taxon>
        <taxon>Saccharomycodales</taxon>
        <taxon>Saccharomycodaceae</taxon>
        <taxon>Hanseniaspora</taxon>
    </lineage>
</organism>
<dbReference type="InterPro" id="IPR010987">
    <property type="entry name" value="Glutathione-S-Trfase_C-like"/>
</dbReference>
<dbReference type="AlphaFoldDB" id="A0A1E5RKC5"/>
<dbReference type="GO" id="GO:0005634">
    <property type="term" value="C:nucleus"/>
    <property type="evidence" value="ECO:0007669"/>
    <property type="project" value="TreeGrafter"/>
</dbReference>
<accession>A0A1E5RKC5</accession>
<dbReference type="InterPro" id="IPR050802">
    <property type="entry name" value="EF-GSTs"/>
</dbReference>
<dbReference type="Pfam" id="PF02798">
    <property type="entry name" value="GST_N"/>
    <property type="match status" value="1"/>
</dbReference>
<dbReference type="InterPro" id="IPR004046">
    <property type="entry name" value="GST_C"/>
</dbReference>
<dbReference type="PANTHER" id="PTHR43986:SF1">
    <property type="entry name" value="ELONGATION FACTOR 1-GAMMA"/>
    <property type="match status" value="1"/>
</dbReference>
<evidence type="ECO:0000313" key="4">
    <source>
        <dbReference type="Proteomes" id="UP000095358"/>
    </source>
</evidence>
<evidence type="ECO:0000256" key="1">
    <source>
        <dbReference type="RuleBase" id="RU003494"/>
    </source>
</evidence>
<dbReference type="InterPro" id="IPR036249">
    <property type="entry name" value="Thioredoxin-like_sf"/>
</dbReference>
<keyword evidence="3" id="KW-0251">Elongation factor</keyword>
<dbReference type="InterPro" id="IPR036282">
    <property type="entry name" value="Glutathione-S-Trfase_C_sf"/>
</dbReference>
<dbReference type="Pfam" id="PF00043">
    <property type="entry name" value="GST_C"/>
    <property type="match status" value="1"/>
</dbReference>
<name>A0A1E5RKC5_HANUV</name>
<dbReference type="Gene3D" id="1.20.1050.10">
    <property type="match status" value="1"/>
</dbReference>
<dbReference type="SUPFAM" id="SSF47616">
    <property type="entry name" value="GST C-terminal domain-like"/>
    <property type="match status" value="1"/>
</dbReference>
<evidence type="ECO:0000313" key="3">
    <source>
        <dbReference type="EMBL" id="OEJ87304.1"/>
    </source>
</evidence>
<keyword evidence="4" id="KW-1185">Reference proteome</keyword>
<dbReference type="Gene3D" id="3.40.30.10">
    <property type="entry name" value="Glutaredoxin"/>
    <property type="match status" value="1"/>
</dbReference>
<dbReference type="PANTHER" id="PTHR43986">
    <property type="entry name" value="ELONGATION FACTOR 1-GAMMA"/>
    <property type="match status" value="1"/>
</dbReference>
<dbReference type="OrthoDB" id="249703at2759"/>
<dbReference type="PROSITE" id="PS50405">
    <property type="entry name" value="GST_CTER"/>
    <property type="match status" value="1"/>
</dbReference>
<dbReference type="GO" id="GO:0005737">
    <property type="term" value="C:cytoplasm"/>
    <property type="evidence" value="ECO:0007669"/>
    <property type="project" value="TreeGrafter"/>
</dbReference>
<reference evidence="4" key="1">
    <citation type="journal article" date="2016" name="Genome Announc.">
        <title>Genome sequences of three species of Hanseniaspora isolated from spontaneous wine fermentations.</title>
        <authorList>
            <person name="Sternes P.R."/>
            <person name="Lee D."/>
            <person name="Kutyna D.R."/>
            <person name="Borneman A.R."/>
        </authorList>
    </citation>
    <scope>NUCLEOTIDE SEQUENCE [LARGE SCALE GENOMIC DNA]</scope>
    <source>
        <strain evidence="4">AWRI3580</strain>
    </source>
</reference>
<dbReference type="GO" id="GO:0003746">
    <property type="term" value="F:translation elongation factor activity"/>
    <property type="evidence" value="ECO:0007669"/>
    <property type="project" value="UniProtKB-KW"/>
</dbReference>
<evidence type="ECO:0000259" key="2">
    <source>
        <dbReference type="PROSITE" id="PS50405"/>
    </source>
</evidence>
<sequence>MTAKLFLLPVSRSVLFTNLVKYLDLDVELVYVNKTDSGYDNKEFIDNFPLKKFPSYLETSSDGDVFTLTEMTAIANYLIEKAISEKIPKVDKAVQLGYGSKDTTTDYKTHNDILRWLSFVTSEYIPQTADVMLITFGVKEKDDELAEKSSKNSLEYFAKFAGKTLKHQKFLADPDVPTLADFAAAIPFFYSLNFGLTDEYKSKHPEIVAWAKEVFSSDFVADSFKDVSL</sequence>
<comment type="similarity">
    <text evidence="1">Belongs to the GST superfamily.</text>
</comment>
<protein>
    <submittedName>
        <fullName evidence="3">Putative elongation factor 1 gamma</fullName>
    </submittedName>
</protein>